<dbReference type="AlphaFoldDB" id="A0A5P0ZET1"/>
<accession>A0A5P0ZET1</accession>
<evidence type="ECO:0000313" key="2">
    <source>
        <dbReference type="EMBL" id="MQS51554.1"/>
    </source>
</evidence>
<evidence type="ECO:0000256" key="1">
    <source>
        <dbReference type="SAM" id="Phobius"/>
    </source>
</evidence>
<keyword evidence="1" id="KW-0812">Transmembrane</keyword>
<keyword evidence="1" id="KW-0472">Membrane</keyword>
<dbReference type="EMBL" id="VDFM01000001">
    <property type="protein sequence ID" value="MQS51554.1"/>
    <property type="molecule type" value="Genomic_DNA"/>
</dbReference>
<protein>
    <submittedName>
        <fullName evidence="2">Uncharacterized protein</fullName>
    </submittedName>
</protein>
<dbReference type="Proteomes" id="UP000380386">
    <property type="component" value="Unassembled WGS sequence"/>
</dbReference>
<sequence>MLGLTMMIIGLLVAVIPIFWIFTKDKTNSKFTPSKKSVKYFTALSIMLLASSGVLMLMNMKQSNEIKATSIRQQQEKKKENNDPNISDSKAQIKKINDEIASSLKDDQNHLTGKSDVDPGYKFSDKVESIKYLGNKKIIVQVNKEFLSLDNAQKKSVIDSAQECGVGGIMIAAGPISNDNLKKGLYSIVKFGKTDVGHSTKSNFKEYKWSNNINM</sequence>
<feature type="transmembrane region" description="Helical" evidence="1">
    <location>
        <begin position="6"/>
        <end position="23"/>
    </location>
</feature>
<dbReference type="RefSeq" id="WP_153381587.1">
    <property type="nucleotide sequence ID" value="NZ_VDFM01000001.1"/>
</dbReference>
<comment type="caution">
    <text evidence="2">The sequence shown here is derived from an EMBL/GenBank/DDBJ whole genome shotgun (WGS) entry which is preliminary data.</text>
</comment>
<keyword evidence="1" id="KW-1133">Transmembrane helix</keyword>
<reference evidence="2 3" key="1">
    <citation type="journal article" date="2019" name="Syst. Appl. Microbiol.">
        <title>Polyphasic characterization of two novel Lactobacillus spp. isolated from blown salami packages: Description of Lactobacillus halodurans sp. nov. and Lactobacillus salsicarnum sp. nov.</title>
        <authorList>
            <person name="Schuster J.A."/>
            <person name="Klingl A."/>
            <person name="Vogel R.F."/>
            <person name="Ehrmann M.A."/>
        </authorList>
    </citation>
    <scope>NUCLEOTIDE SEQUENCE [LARGE SCALE GENOMIC DNA]</scope>
    <source>
        <strain evidence="2 3">TMW 1.2118</strain>
    </source>
</reference>
<feature type="transmembrane region" description="Helical" evidence="1">
    <location>
        <begin position="38"/>
        <end position="58"/>
    </location>
</feature>
<evidence type="ECO:0000313" key="3">
    <source>
        <dbReference type="Proteomes" id="UP000380386"/>
    </source>
</evidence>
<name>A0A5P0ZET1_9LACO</name>
<gene>
    <name evidence="2" type="ORF">FHL02_00815</name>
</gene>
<proteinExistence type="predicted"/>
<organism evidence="2 3">
    <name type="scientific">Companilactobacillus mishanensis</name>
    <dbReference type="NCBI Taxonomy" id="2486008"/>
    <lineage>
        <taxon>Bacteria</taxon>
        <taxon>Bacillati</taxon>
        <taxon>Bacillota</taxon>
        <taxon>Bacilli</taxon>
        <taxon>Lactobacillales</taxon>
        <taxon>Lactobacillaceae</taxon>
        <taxon>Companilactobacillus</taxon>
    </lineage>
</organism>
<dbReference type="OrthoDB" id="9835750at2"/>